<dbReference type="EMBL" id="FZNY01000001">
    <property type="protein sequence ID" value="SNR40017.1"/>
    <property type="molecule type" value="Genomic_DNA"/>
</dbReference>
<dbReference type="InterPro" id="IPR026444">
    <property type="entry name" value="Secre_tail"/>
</dbReference>
<organism evidence="3 4">
    <name type="scientific">Dokdonia pacifica</name>
    <dbReference type="NCBI Taxonomy" id="1627892"/>
    <lineage>
        <taxon>Bacteria</taxon>
        <taxon>Pseudomonadati</taxon>
        <taxon>Bacteroidota</taxon>
        <taxon>Flavobacteriia</taxon>
        <taxon>Flavobacteriales</taxon>
        <taxon>Flavobacteriaceae</taxon>
        <taxon>Dokdonia</taxon>
    </lineage>
</organism>
<dbReference type="InterPro" id="IPR038670">
    <property type="entry name" value="HslJ-like_sf"/>
</dbReference>
<sequence length="369" mass="41108">MKSIYSVLFLLFPFIVVAQEGLNRTWFLTELIVDGNSVNIPNEEGQDGYPTLSILINDAEGQVEGIGICNGFLSSMPISATETMITLDISHTLVFCETQEEIDFEFAYFNFFGTPESQDFSYAIIYGDSVESAELTLINSSGDQAVYEALNQNPPQALTQEPWYLDYFEIDGVAQNYPAQQNGQLNNYTISYFDEGAGIGQEYICFYGGGGAYSAFNYFGTPTISISGLALLAMDCGIEDLNAFDDAFTTQLENKTFTYEIIEEGQGRRLILTDANGDRIFYTNGFLSVEEFNQDISIALFPNPSSDKITITGAPINRIQSYQIIDIQGRVVSKNTFHTIIDVESLATGMYFLKLQGIQTETIHRFIKK</sequence>
<dbReference type="RefSeq" id="WP_089369903.1">
    <property type="nucleotide sequence ID" value="NZ_BMEP01000002.1"/>
</dbReference>
<keyword evidence="4" id="KW-1185">Reference proteome</keyword>
<gene>
    <name evidence="3" type="ORF">SAMN06265376_101572</name>
</gene>
<protein>
    <submittedName>
        <fullName evidence="3">Por secretion system C-terminal sorting domain-containing protein</fullName>
    </submittedName>
</protein>
<feature type="domain" description="Secretion system C-terminal sorting" evidence="2">
    <location>
        <begin position="300"/>
        <end position="367"/>
    </location>
</feature>
<reference evidence="3 4" key="1">
    <citation type="submission" date="2017-06" db="EMBL/GenBank/DDBJ databases">
        <authorList>
            <person name="Kim H.J."/>
            <person name="Triplett B.A."/>
        </authorList>
    </citation>
    <scope>NUCLEOTIDE SEQUENCE [LARGE SCALE GENOMIC DNA]</scope>
    <source>
        <strain evidence="3 4">DSM 25597</strain>
    </source>
</reference>
<dbReference type="Gene3D" id="2.40.128.270">
    <property type="match status" value="1"/>
</dbReference>
<name>A0A238W0S1_9FLAO</name>
<evidence type="ECO:0000313" key="3">
    <source>
        <dbReference type="EMBL" id="SNR40017.1"/>
    </source>
</evidence>
<dbReference type="Proteomes" id="UP000198379">
    <property type="component" value="Unassembled WGS sequence"/>
</dbReference>
<proteinExistence type="predicted"/>
<dbReference type="OrthoDB" id="1153025at2"/>
<evidence type="ECO:0000259" key="2">
    <source>
        <dbReference type="Pfam" id="PF18962"/>
    </source>
</evidence>
<evidence type="ECO:0000313" key="4">
    <source>
        <dbReference type="Proteomes" id="UP000198379"/>
    </source>
</evidence>
<accession>A0A238W0S1</accession>
<dbReference type="NCBIfam" id="TIGR04183">
    <property type="entry name" value="Por_Secre_tail"/>
    <property type="match status" value="1"/>
</dbReference>
<evidence type="ECO:0000256" key="1">
    <source>
        <dbReference type="ARBA" id="ARBA00022729"/>
    </source>
</evidence>
<dbReference type="AlphaFoldDB" id="A0A238W0S1"/>
<dbReference type="Pfam" id="PF18962">
    <property type="entry name" value="Por_Secre_tail"/>
    <property type="match status" value="1"/>
</dbReference>
<keyword evidence="1" id="KW-0732">Signal</keyword>